<dbReference type="EMBL" id="AP023355">
    <property type="protein sequence ID" value="BCJ38733.1"/>
    <property type="molecule type" value="Genomic_DNA"/>
</dbReference>
<dbReference type="RefSeq" id="WP_203964722.1">
    <property type="nucleotide sequence ID" value="NZ_AP023355.1"/>
</dbReference>
<dbReference type="Proteomes" id="UP000611640">
    <property type="component" value="Chromosome"/>
</dbReference>
<gene>
    <name evidence="2" type="ORF">Athai_62360</name>
</gene>
<keyword evidence="3" id="KW-1185">Reference proteome</keyword>
<proteinExistence type="predicted"/>
<evidence type="ECO:0000313" key="2">
    <source>
        <dbReference type="EMBL" id="BCJ38733.1"/>
    </source>
</evidence>
<protein>
    <recommendedName>
        <fullName evidence="4">Helix-turn-helix domain-containing protein</fullName>
    </recommendedName>
</protein>
<dbReference type="AlphaFoldDB" id="A0A7R7HZX7"/>
<evidence type="ECO:0000256" key="1">
    <source>
        <dbReference type="SAM" id="MobiDB-lite"/>
    </source>
</evidence>
<name>A0A7R7HZX7_9ACTN</name>
<dbReference type="KEGG" id="atl:Athai_62360"/>
<organism evidence="2 3">
    <name type="scientific">Actinocatenispora thailandica</name>
    <dbReference type="NCBI Taxonomy" id="227318"/>
    <lineage>
        <taxon>Bacteria</taxon>
        <taxon>Bacillati</taxon>
        <taxon>Actinomycetota</taxon>
        <taxon>Actinomycetes</taxon>
        <taxon>Micromonosporales</taxon>
        <taxon>Micromonosporaceae</taxon>
        <taxon>Actinocatenispora</taxon>
    </lineage>
</organism>
<feature type="region of interest" description="Disordered" evidence="1">
    <location>
        <begin position="105"/>
        <end position="216"/>
    </location>
</feature>
<dbReference type="Pfam" id="PF13730">
    <property type="entry name" value="HTH_36"/>
    <property type="match status" value="1"/>
</dbReference>
<sequence length="341" mass="36259">MSIEALSYVLSLDVGHPTRKLILLGYANHVHADGTASYAKPATIARYANCSERTVQRHLDDLLRAGLLREGDQRLVDHLPRHGRPIVYDVAMSGEASSAWAAAYRPGRRATAARHGARGGRRAAENRVRGDTVTPGPVAGGDNTTPRAEGPEPQVGGGDDLAPQDPGIHRGDTATSPGRGDTALSPEPSPFNRPSSSPTADAEEEGQPYQRSASAERLVSQLPGPLSGHQRRRVAAEVAAKLDAGWPEDALRTELVADVGSARSKAAVYLHRLNALPGCPPYDATEQRASRPEHCGTCEDRTRFRETPDGRPYPCPACHPVPARRADGARVESALASALSA</sequence>
<feature type="compositionally biased region" description="Basic residues" evidence="1">
    <location>
        <begin position="106"/>
        <end position="121"/>
    </location>
</feature>
<evidence type="ECO:0000313" key="3">
    <source>
        <dbReference type="Proteomes" id="UP000611640"/>
    </source>
</evidence>
<reference evidence="2 3" key="1">
    <citation type="submission" date="2020-08" db="EMBL/GenBank/DDBJ databases">
        <title>Whole genome shotgun sequence of Actinocatenispora thailandica NBRC 105041.</title>
        <authorList>
            <person name="Komaki H."/>
            <person name="Tamura T."/>
        </authorList>
    </citation>
    <scope>NUCLEOTIDE SEQUENCE [LARGE SCALE GENOMIC DNA]</scope>
    <source>
        <strain evidence="2 3">NBRC 105041</strain>
    </source>
</reference>
<accession>A0A7R7HZX7</accession>
<evidence type="ECO:0008006" key="4">
    <source>
        <dbReference type="Google" id="ProtNLM"/>
    </source>
</evidence>